<organism evidence="1 2">
    <name type="scientific">Natronomicrosphaera hydrolytica</name>
    <dbReference type="NCBI Taxonomy" id="3242702"/>
    <lineage>
        <taxon>Bacteria</taxon>
        <taxon>Pseudomonadati</taxon>
        <taxon>Planctomycetota</taxon>
        <taxon>Phycisphaerae</taxon>
        <taxon>Phycisphaerales</taxon>
        <taxon>Phycisphaeraceae</taxon>
        <taxon>Natronomicrosphaera</taxon>
    </lineage>
</organism>
<dbReference type="RefSeq" id="WP_425345290.1">
    <property type="nucleotide sequence ID" value="NZ_JBGUBD010000004.1"/>
</dbReference>
<proteinExistence type="predicted"/>
<name>A0ABV4U601_9BACT</name>
<sequence length="306" mass="33512">MSQFSRYRPMVANLAEQALERAARVGAGDASRDIRVGLPAARVLLHDTAADDAWHAGAASLACIADDPADDDRPLRSPGGQWRDVYWPLVVHLYLRSYTKVRPTLDDVTRSEVEGLLARAADALAASPDAGTISFRLWRTLCMTSSAELALPQGLATPQRCVRSDDQQGEGTPTVEQLIARDDGRPPADALHVQDADEPLDFWTYRELAGLHALDRLARLTARRDWQARVEQVASFHLHHTQPDYTTYEPWGLPAFARSMQTSLFAEQQLHDATVHLAQRDGGGAVVIALLLADSFDVMSASAGVE</sequence>
<comment type="caution">
    <text evidence="1">The sequence shown here is derived from an EMBL/GenBank/DDBJ whole genome shotgun (WGS) entry which is preliminary data.</text>
</comment>
<evidence type="ECO:0008006" key="3">
    <source>
        <dbReference type="Google" id="ProtNLM"/>
    </source>
</evidence>
<reference evidence="1 2" key="1">
    <citation type="submission" date="2024-08" db="EMBL/GenBank/DDBJ databases">
        <title>Whole-genome sequencing of halo(alkali)philic microorganisms from hypersaline lakes.</title>
        <authorList>
            <person name="Sorokin D.Y."/>
            <person name="Merkel A.Y."/>
            <person name="Messina E."/>
            <person name="Yakimov M."/>
        </authorList>
    </citation>
    <scope>NUCLEOTIDE SEQUENCE [LARGE SCALE GENOMIC DNA]</scope>
    <source>
        <strain evidence="1 2">AB-hyl4</strain>
    </source>
</reference>
<dbReference type="EMBL" id="JBGUBD010000004">
    <property type="protein sequence ID" value="MFA9478368.1"/>
    <property type="molecule type" value="Genomic_DNA"/>
</dbReference>
<accession>A0ABV4U601</accession>
<gene>
    <name evidence="1" type="ORF">ACERK3_08670</name>
</gene>
<keyword evidence="2" id="KW-1185">Reference proteome</keyword>
<protein>
    <recommendedName>
        <fullName evidence="3">Halocarboxylic acid dehydrogenase DehI</fullName>
    </recommendedName>
</protein>
<evidence type="ECO:0000313" key="1">
    <source>
        <dbReference type="EMBL" id="MFA9478368.1"/>
    </source>
</evidence>
<evidence type="ECO:0000313" key="2">
    <source>
        <dbReference type="Proteomes" id="UP001575105"/>
    </source>
</evidence>
<dbReference type="Proteomes" id="UP001575105">
    <property type="component" value="Unassembled WGS sequence"/>
</dbReference>